<dbReference type="Pfam" id="PF00488">
    <property type="entry name" value="MutS_V"/>
    <property type="match status" value="1"/>
</dbReference>
<evidence type="ECO:0000256" key="3">
    <source>
        <dbReference type="ARBA" id="ARBA00023125"/>
    </source>
</evidence>
<evidence type="ECO:0000313" key="5">
    <source>
        <dbReference type="EMBL" id="MDO7907874.1"/>
    </source>
</evidence>
<dbReference type="PROSITE" id="PS00486">
    <property type="entry name" value="DNA_MISMATCH_REPAIR_2"/>
    <property type="match status" value="1"/>
</dbReference>
<dbReference type="InterPro" id="IPR036187">
    <property type="entry name" value="DNA_mismatch_repair_MutS_sf"/>
</dbReference>
<sequence length="648" mass="72108">MNETYLERLQYHQIKNQLTQCAVSYLGKQHIQELRPFTGLRQVEQQLHETSEAMALLKQGASVPIPSLEGIEWVLGILGSGYVLTEQDFGHIQQFLRSCRQLIRYMDGKSAIAPTISSYTSSMHELGSLLNAIEESIYSGRVTDTASKELARVRKKIAVMEDRLKRRLDALLIKHREIMQDALISQRNGRYVLPVKKEHRRLVSGMVVDESASGQTVFIEPAEISSLQMELSSLRAEEGREETKVLSALTEQAERYAYELQLNADTVGVYDYILARGKLGLRMNARTVEVNEQGIIQLRQARHPLLGDSMVPLDFAMGHGYKTLIITGPNTGGKTLCLKTVGLLTLMVQSGLLVPVGEGSQFAIFDEVAVDIGDGQSLEQALSTFSAHIRNMNQILAAANPSTLVLIDEMASGTDPGEGVGLSIAILEELYQRGTTVVVTTHFTEIKSFAAATPGFQNARMEFDTETLEPLYRLTIGEAGRSYAFEIASKLGFPPALLARSQEITLSATISKPVIPRMESPVSHEAPVETAVEKKPEASHTLPAGQTRQPLQIGDSVYIHYLRRTGIVYETEDTRGQVGVMIQKQKLKINRKRLTLHIPGSELYPDQYDLDIVLDSKENRKKRKLLSRKHVEGLTIEKPSDENWGKKE</sequence>
<evidence type="ECO:0000259" key="4">
    <source>
        <dbReference type="PROSITE" id="PS00486"/>
    </source>
</evidence>
<evidence type="ECO:0000256" key="1">
    <source>
        <dbReference type="ARBA" id="ARBA00022741"/>
    </source>
</evidence>
<comment type="caution">
    <text evidence="5">The sequence shown here is derived from an EMBL/GenBank/DDBJ whole genome shotgun (WGS) entry which is preliminary data.</text>
</comment>
<dbReference type="SMART" id="SM00534">
    <property type="entry name" value="MUTSac"/>
    <property type="match status" value="1"/>
</dbReference>
<dbReference type="Proteomes" id="UP001240171">
    <property type="component" value="Unassembled WGS sequence"/>
</dbReference>
<dbReference type="NCBIfam" id="TIGR01069">
    <property type="entry name" value="mutS2"/>
    <property type="match status" value="1"/>
</dbReference>
<dbReference type="InterPro" id="IPR027417">
    <property type="entry name" value="P-loop_NTPase"/>
</dbReference>
<feature type="domain" description="DNA mismatch repair proteins mutS family" evidence="4">
    <location>
        <begin position="403"/>
        <end position="419"/>
    </location>
</feature>
<name>A0ABT9CF24_9BACL</name>
<dbReference type="InterPro" id="IPR000432">
    <property type="entry name" value="DNA_mismatch_repair_MutS_C"/>
</dbReference>
<proteinExistence type="predicted"/>
<evidence type="ECO:0000313" key="6">
    <source>
        <dbReference type="Proteomes" id="UP001240171"/>
    </source>
</evidence>
<dbReference type="PANTHER" id="PTHR48466:SF2">
    <property type="entry name" value="OS10G0509000 PROTEIN"/>
    <property type="match status" value="1"/>
</dbReference>
<gene>
    <name evidence="5" type="ORF">Q5741_15790</name>
</gene>
<dbReference type="InterPro" id="IPR007696">
    <property type="entry name" value="DNA_mismatch_repair_MutS_core"/>
</dbReference>
<keyword evidence="1" id="KW-0547">Nucleotide-binding</keyword>
<dbReference type="InterPro" id="IPR005747">
    <property type="entry name" value="MutS2"/>
</dbReference>
<dbReference type="SUPFAM" id="SSF48334">
    <property type="entry name" value="DNA repair protein MutS, domain III"/>
    <property type="match status" value="1"/>
</dbReference>
<dbReference type="SUPFAM" id="SSF52540">
    <property type="entry name" value="P-loop containing nucleoside triphosphate hydrolases"/>
    <property type="match status" value="1"/>
</dbReference>
<dbReference type="PANTHER" id="PTHR48466">
    <property type="entry name" value="OS10G0509000 PROTEIN-RELATED"/>
    <property type="match status" value="1"/>
</dbReference>
<dbReference type="EMBL" id="JAUQTB010000010">
    <property type="protein sequence ID" value="MDO7907874.1"/>
    <property type="molecule type" value="Genomic_DNA"/>
</dbReference>
<accession>A0ABT9CF24</accession>
<organism evidence="5 6">
    <name type="scientific">Paenibacillus lacisoli</name>
    <dbReference type="NCBI Taxonomy" id="3064525"/>
    <lineage>
        <taxon>Bacteria</taxon>
        <taxon>Bacillati</taxon>
        <taxon>Bacillota</taxon>
        <taxon>Bacilli</taxon>
        <taxon>Bacillales</taxon>
        <taxon>Paenibacillaceae</taxon>
        <taxon>Paenibacillus</taxon>
    </lineage>
</organism>
<dbReference type="PIRSF" id="PIRSF005814">
    <property type="entry name" value="MutS_YshD"/>
    <property type="match status" value="1"/>
</dbReference>
<keyword evidence="2" id="KW-0067">ATP-binding</keyword>
<dbReference type="RefSeq" id="WP_305025092.1">
    <property type="nucleotide sequence ID" value="NZ_JAUQTB010000010.1"/>
</dbReference>
<dbReference type="Gene3D" id="3.40.50.300">
    <property type="entry name" value="P-loop containing nucleotide triphosphate hydrolases"/>
    <property type="match status" value="1"/>
</dbReference>
<keyword evidence="6" id="KW-1185">Reference proteome</keyword>
<protein>
    <submittedName>
        <fullName evidence="5">DNA mismatch repair protein MutS</fullName>
    </submittedName>
</protein>
<reference evidence="5 6" key="1">
    <citation type="submission" date="2023-07" db="EMBL/GenBank/DDBJ databases">
        <title>Paenibacillus sp. JX-17 nov. isolated from soil.</title>
        <authorList>
            <person name="Wan Y."/>
            <person name="Liu B."/>
        </authorList>
    </citation>
    <scope>NUCLEOTIDE SEQUENCE [LARGE SCALE GENOMIC DNA]</scope>
    <source>
        <strain evidence="5 6">JX-17</strain>
    </source>
</reference>
<dbReference type="SMART" id="SM00533">
    <property type="entry name" value="MUTSd"/>
    <property type="match status" value="1"/>
</dbReference>
<dbReference type="InterPro" id="IPR045076">
    <property type="entry name" value="MutS"/>
</dbReference>
<evidence type="ECO:0000256" key="2">
    <source>
        <dbReference type="ARBA" id="ARBA00022840"/>
    </source>
</evidence>
<keyword evidence="3" id="KW-0238">DNA-binding</keyword>